<dbReference type="STRING" id="1122192.SAMN02745673_03864"/>
<keyword evidence="1" id="KW-0812">Transmembrane</keyword>
<organism evidence="2 3">
    <name type="scientific">Marinactinospora thermotolerans DSM 45154</name>
    <dbReference type="NCBI Taxonomy" id="1122192"/>
    <lineage>
        <taxon>Bacteria</taxon>
        <taxon>Bacillati</taxon>
        <taxon>Actinomycetota</taxon>
        <taxon>Actinomycetes</taxon>
        <taxon>Streptosporangiales</taxon>
        <taxon>Nocardiopsidaceae</taxon>
        <taxon>Marinactinospora</taxon>
    </lineage>
</organism>
<dbReference type="RefSeq" id="WP_078763131.1">
    <property type="nucleotide sequence ID" value="NZ_FUWS01000011.1"/>
</dbReference>
<dbReference type="AlphaFoldDB" id="A0A1T4SS44"/>
<evidence type="ECO:0000313" key="3">
    <source>
        <dbReference type="Proteomes" id="UP000190637"/>
    </source>
</evidence>
<gene>
    <name evidence="2" type="ORF">SAMN02745673_03864</name>
</gene>
<name>A0A1T4SS44_9ACTN</name>
<dbReference type="EMBL" id="FUWS01000011">
    <property type="protein sequence ID" value="SKA30976.1"/>
    <property type="molecule type" value="Genomic_DNA"/>
</dbReference>
<proteinExistence type="predicted"/>
<accession>A0A1T4SS44</accession>
<keyword evidence="3" id="KW-1185">Reference proteome</keyword>
<protein>
    <recommendedName>
        <fullName evidence="4">Fusaric acid resistance protein-like</fullName>
    </recommendedName>
</protein>
<feature type="transmembrane region" description="Helical" evidence="1">
    <location>
        <begin position="26"/>
        <end position="43"/>
    </location>
</feature>
<evidence type="ECO:0008006" key="4">
    <source>
        <dbReference type="Google" id="ProtNLM"/>
    </source>
</evidence>
<keyword evidence="1" id="KW-1133">Transmembrane helix</keyword>
<sequence length="212" mass="21843">MLTGVVLGVAIGEVTAVALHFTGGVAVAGVAFVGMLAATAVIARPLPVVQAGASAVPVVATQDQQGGIERLGDALVGGGLALLVSQVLFTPGPWTRAIELTRAVLGRLDEGVRRAVEAVEEGDPGRAVIGVRRIRAAQLDLAAVTEARDSGRRMTRLTLRGWGHGGAATGSSTGSPSWTCCARASWRPCAESTAGWRRGSARGMTRPSSRWR</sequence>
<reference evidence="2 3" key="1">
    <citation type="submission" date="2017-02" db="EMBL/GenBank/DDBJ databases">
        <authorList>
            <person name="Peterson S.W."/>
        </authorList>
    </citation>
    <scope>NUCLEOTIDE SEQUENCE [LARGE SCALE GENOMIC DNA]</scope>
    <source>
        <strain evidence="2 3">DSM 45154</strain>
    </source>
</reference>
<dbReference type="Proteomes" id="UP000190637">
    <property type="component" value="Unassembled WGS sequence"/>
</dbReference>
<keyword evidence="1" id="KW-0472">Membrane</keyword>
<evidence type="ECO:0000256" key="1">
    <source>
        <dbReference type="SAM" id="Phobius"/>
    </source>
</evidence>
<evidence type="ECO:0000313" key="2">
    <source>
        <dbReference type="EMBL" id="SKA30976.1"/>
    </source>
</evidence>